<reference evidence="2" key="1">
    <citation type="submission" date="2014-07" db="EMBL/GenBank/DDBJ databases">
        <authorList>
            <person name="Martin A.A"/>
            <person name="De Silva N."/>
        </authorList>
    </citation>
    <scope>NUCLEOTIDE SEQUENCE</scope>
</reference>
<dbReference type="Pfam" id="PF17921">
    <property type="entry name" value="Integrase_H2C2"/>
    <property type="match status" value="1"/>
</dbReference>
<protein>
    <submittedName>
        <fullName evidence="3">Integrase_H2C2 domain-containing protein</fullName>
    </submittedName>
</protein>
<evidence type="ECO:0000259" key="1">
    <source>
        <dbReference type="Pfam" id="PF17921"/>
    </source>
</evidence>
<dbReference type="GO" id="GO:0003676">
    <property type="term" value="F:nucleic acid binding"/>
    <property type="evidence" value="ECO:0007669"/>
    <property type="project" value="InterPro"/>
</dbReference>
<keyword evidence="2" id="KW-1185">Reference proteome</keyword>
<reference evidence="3" key="2">
    <citation type="submission" date="2015-08" db="UniProtKB">
        <authorList>
            <consortium name="WormBaseParasite"/>
        </authorList>
    </citation>
    <scope>IDENTIFICATION</scope>
</reference>
<dbReference type="STRING" id="75913.A0A0K0EZK9"/>
<dbReference type="Gene3D" id="3.30.420.10">
    <property type="entry name" value="Ribonuclease H-like superfamily/Ribonuclease H"/>
    <property type="match status" value="1"/>
</dbReference>
<accession>A0A0K0EZK9</accession>
<dbReference type="AlphaFoldDB" id="A0A0K0EZK9"/>
<dbReference type="InterPro" id="IPR041588">
    <property type="entry name" value="Integrase_H2C2"/>
</dbReference>
<dbReference type="InterPro" id="IPR036397">
    <property type="entry name" value="RNaseH_sf"/>
</dbReference>
<feature type="domain" description="Integrase zinc-binding" evidence="1">
    <location>
        <begin position="112"/>
        <end position="153"/>
    </location>
</feature>
<evidence type="ECO:0000313" key="3">
    <source>
        <dbReference type="WBParaSite" id="SVE_0196800.1"/>
    </source>
</evidence>
<dbReference type="WBParaSite" id="SVE_0196800.1">
    <property type="protein sequence ID" value="SVE_0196800.1"/>
    <property type="gene ID" value="SVE_0196800"/>
</dbReference>
<evidence type="ECO:0000313" key="2">
    <source>
        <dbReference type="Proteomes" id="UP000035680"/>
    </source>
</evidence>
<proteinExistence type="predicted"/>
<dbReference type="Proteomes" id="UP000035680">
    <property type="component" value="Unassembled WGS sequence"/>
</dbReference>
<name>A0A0K0EZK9_STRVS</name>
<sequence length="209" mass="24801">MNKRNDPQFIAWCLIMCQPFIKFKYVRGSYNLSDLALNNVKYEGNNDLEVIALLWKRCGKDSQGTSKNPENKMVHCVRESIEKVPDEKRKRDRVEELDCYGQEDIERKVLKNAAHTGIEETVRRLKKYVWFEGIMRKTRQIILRCLLCFSRKHEGAKMVQEKMLEWPKPRNVWDRLHMDFMGPWATSDASYRYILTVKCAKSRFSLAFP</sequence>
<organism evidence="2 3">
    <name type="scientific">Strongyloides venezuelensis</name>
    <name type="common">Threadworm</name>
    <dbReference type="NCBI Taxonomy" id="75913"/>
    <lineage>
        <taxon>Eukaryota</taxon>
        <taxon>Metazoa</taxon>
        <taxon>Ecdysozoa</taxon>
        <taxon>Nematoda</taxon>
        <taxon>Chromadorea</taxon>
        <taxon>Rhabditida</taxon>
        <taxon>Tylenchina</taxon>
        <taxon>Panagrolaimomorpha</taxon>
        <taxon>Strongyloidoidea</taxon>
        <taxon>Strongyloididae</taxon>
        <taxon>Strongyloides</taxon>
    </lineage>
</organism>